<dbReference type="PANTHER" id="PTHR48012:SF10">
    <property type="entry name" value="FI20177P1"/>
    <property type="match status" value="1"/>
</dbReference>
<dbReference type="InterPro" id="IPR011009">
    <property type="entry name" value="Kinase-like_dom_sf"/>
</dbReference>
<evidence type="ECO:0000256" key="3">
    <source>
        <dbReference type="ARBA" id="ARBA00022527"/>
    </source>
</evidence>
<evidence type="ECO:0000256" key="10">
    <source>
        <dbReference type="PROSITE-ProRule" id="PRU10141"/>
    </source>
</evidence>
<evidence type="ECO:0000256" key="2">
    <source>
        <dbReference type="ARBA" id="ARBA00012513"/>
    </source>
</evidence>
<name>A0A9K3GRZ8_9EUKA</name>
<dbReference type="PANTHER" id="PTHR48012">
    <property type="entry name" value="STERILE20-LIKE KINASE, ISOFORM B-RELATED"/>
    <property type="match status" value="1"/>
</dbReference>
<evidence type="ECO:0000256" key="1">
    <source>
        <dbReference type="ARBA" id="ARBA00008874"/>
    </source>
</evidence>
<dbReference type="EC" id="2.7.11.1" evidence="2"/>
<evidence type="ECO:0000313" key="12">
    <source>
        <dbReference type="EMBL" id="GIQ92550.1"/>
    </source>
</evidence>
<evidence type="ECO:0000313" key="13">
    <source>
        <dbReference type="Proteomes" id="UP000265618"/>
    </source>
</evidence>
<keyword evidence="13" id="KW-1185">Reference proteome</keyword>
<keyword evidence="4" id="KW-0808">Transferase</keyword>
<dbReference type="PROSITE" id="PS50011">
    <property type="entry name" value="PROTEIN_KINASE_DOM"/>
    <property type="match status" value="1"/>
</dbReference>
<feature type="non-terminal residue" evidence="12">
    <location>
        <position position="1"/>
    </location>
</feature>
<dbReference type="GO" id="GO:0005524">
    <property type="term" value="F:ATP binding"/>
    <property type="evidence" value="ECO:0007669"/>
    <property type="project" value="UniProtKB-UniRule"/>
</dbReference>
<dbReference type="InterPro" id="IPR050629">
    <property type="entry name" value="STE20/SPS1-PAK"/>
</dbReference>
<comment type="catalytic activity">
    <reaction evidence="8">
        <text>L-threonyl-[protein] + ATP = O-phospho-L-threonyl-[protein] + ADP + H(+)</text>
        <dbReference type="Rhea" id="RHEA:46608"/>
        <dbReference type="Rhea" id="RHEA-COMP:11060"/>
        <dbReference type="Rhea" id="RHEA-COMP:11605"/>
        <dbReference type="ChEBI" id="CHEBI:15378"/>
        <dbReference type="ChEBI" id="CHEBI:30013"/>
        <dbReference type="ChEBI" id="CHEBI:30616"/>
        <dbReference type="ChEBI" id="CHEBI:61977"/>
        <dbReference type="ChEBI" id="CHEBI:456216"/>
        <dbReference type="EC" id="2.7.11.1"/>
    </reaction>
</comment>
<organism evidence="12 13">
    <name type="scientific">Kipferlia bialata</name>
    <dbReference type="NCBI Taxonomy" id="797122"/>
    <lineage>
        <taxon>Eukaryota</taxon>
        <taxon>Metamonada</taxon>
        <taxon>Carpediemonas-like organisms</taxon>
        <taxon>Kipferlia</taxon>
    </lineage>
</organism>
<dbReference type="OrthoDB" id="6513151at2759"/>
<dbReference type="Proteomes" id="UP000265618">
    <property type="component" value="Unassembled WGS sequence"/>
</dbReference>
<dbReference type="InterPro" id="IPR000719">
    <property type="entry name" value="Prot_kinase_dom"/>
</dbReference>
<gene>
    <name evidence="12" type="ORF">KIPB_016381</name>
</gene>
<evidence type="ECO:0000256" key="4">
    <source>
        <dbReference type="ARBA" id="ARBA00022679"/>
    </source>
</evidence>
<dbReference type="Gene3D" id="3.30.200.20">
    <property type="entry name" value="Phosphorylase Kinase, domain 1"/>
    <property type="match status" value="1"/>
</dbReference>
<protein>
    <recommendedName>
        <fullName evidence="2">non-specific serine/threonine protein kinase</fullName>
        <ecNumber evidence="2">2.7.11.1</ecNumber>
    </recommendedName>
</protein>
<dbReference type="Pfam" id="PF00069">
    <property type="entry name" value="Pkinase"/>
    <property type="match status" value="1"/>
</dbReference>
<evidence type="ECO:0000256" key="6">
    <source>
        <dbReference type="ARBA" id="ARBA00022777"/>
    </source>
</evidence>
<feature type="domain" description="Protein kinase" evidence="11">
    <location>
        <begin position="6"/>
        <end position="100"/>
    </location>
</feature>
<comment type="caution">
    <text evidence="12">The sequence shown here is derived from an EMBL/GenBank/DDBJ whole genome shotgun (WGS) entry which is preliminary data.</text>
</comment>
<dbReference type="PROSITE" id="PS00107">
    <property type="entry name" value="PROTEIN_KINASE_ATP"/>
    <property type="match status" value="1"/>
</dbReference>
<dbReference type="GO" id="GO:0004674">
    <property type="term" value="F:protein serine/threonine kinase activity"/>
    <property type="evidence" value="ECO:0007669"/>
    <property type="project" value="UniProtKB-KW"/>
</dbReference>
<dbReference type="EMBL" id="BDIP01009955">
    <property type="protein sequence ID" value="GIQ92550.1"/>
    <property type="molecule type" value="Genomic_DNA"/>
</dbReference>
<comment type="catalytic activity">
    <reaction evidence="9">
        <text>L-seryl-[protein] + ATP = O-phospho-L-seryl-[protein] + ADP + H(+)</text>
        <dbReference type="Rhea" id="RHEA:17989"/>
        <dbReference type="Rhea" id="RHEA-COMP:9863"/>
        <dbReference type="Rhea" id="RHEA-COMP:11604"/>
        <dbReference type="ChEBI" id="CHEBI:15378"/>
        <dbReference type="ChEBI" id="CHEBI:29999"/>
        <dbReference type="ChEBI" id="CHEBI:30616"/>
        <dbReference type="ChEBI" id="CHEBI:83421"/>
        <dbReference type="ChEBI" id="CHEBI:456216"/>
        <dbReference type="EC" id="2.7.11.1"/>
    </reaction>
</comment>
<keyword evidence="3" id="KW-0723">Serine/threonine-protein kinase</keyword>
<accession>A0A9K3GRZ8</accession>
<dbReference type="InterPro" id="IPR017441">
    <property type="entry name" value="Protein_kinase_ATP_BS"/>
</dbReference>
<dbReference type="AlphaFoldDB" id="A0A9K3GRZ8"/>
<comment type="similarity">
    <text evidence="1">Belongs to the protein kinase superfamily. STE Ser/Thr protein kinase family. STE20 subfamily.</text>
</comment>
<evidence type="ECO:0000259" key="11">
    <source>
        <dbReference type="PROSITE" id="PS50011"/>
    </source>
</evidence>
<evidence type="ECO:0000256" key="9">
    <source>
        <dbReference type="ARBA" id="ARBA00048679"/>
    </source>
</evidence>
<dbReference type="SUPFAM" id="SSF56112">
    <property type="entry name" value="Protein kinase-like (PK-like)"/>
    <property type="match status" value="1"/>
</dbReference>
<feature type="binding site" evidence="10">
    <location>
        <position position="36"/>
    </location>
    <ligand>
        <name>ATP</name>
        <dbReference type="ChEBI" id="CHEBI:30616"/>
    </ligand>
</feature>
<proteinExistence type="inferred from homology"/>
<evidence type="ECO:0000256" key="5">
    <source>
        <dbReference type="ARBA" id="ARBA00022741"/>
    </source>
</evidence>
<sequence>SFSERYLYDGHLGDGSYGDVWRIKEKEGECRGYAAKFMDLTGPLREDLVKHIPRELSVLKKIQSPYVVGYVEHFINTDDTFNNHMVIVMELLEGGWYTIV</sequence>
<dbReference type="GO" id="GO:0005737">
    <property type="term" value="C:cytoplasm"/>
    <property type="evidence" value="ECO:0007669"/>
    <property type="project" value="TreeGrafter"/>
</dbReference>
<evidence type="ECO:0000256" key="8">
    <source>
        <dbReference type="ARBA" id="ARBA00047899"/>
    </source>
</evidence>
<keyword evidence="6" id="KW-0418">Kinase</keyword>
<keyword evidence="5 10" id="KW-0547">Nucleotide-binding</keyword>
<keyword evidence="7 10" id="KW-0067">ATP-binding</keyword>
<reference evidence="12 13" key="1">
    <citation type="journal article" date="2018" name="PLoS ONE">
        <title>The draft genome of Kipferlia bialata reveals reductive genome evolution in fornicate parasites.</title>
        <authorList>
            <person name="Tanifuji G."/>
            <person name="Takabayashi S."/>
            <person name="Kume K."/>
            <person name="Takagi M."/>
            <person name="Nakayama T."/>
            <person name="Kamikawa R."/>
            <person name="Inagaki Y."/>
            <person name="Hashimoto T."/>
        </authorList>
    </citation>
    <scope>NUCLEOTIDE SEQUENCE [LARGE SCALE GENOMIC DNA]</scope>
    <source>
        <strain evidence="12">NY0173</strain>
    </source>
</reference>
<evidence type="ECO:0000256" key="7">
    <source>
        <dbReference type="ARBA" id="ARBA00022840"/>
    </source>
</evidence>